<keyword evidence="1" id="KW-0812">Transmembrane</keyword>
<sequence>MAIQYNYRALFLFIILTFRMLSFPLVYLDYNLRKDYIAKNLCQNRNRPSMHCNGKCYLSKQLAKAAEQKEAQQKYANQSVDLYCSTMPQITSSMFNTYFYIVSKYFFIGNSYLQNFYSKVFKPPTFSSVH</sequence>
<evidence type="ECO:0000313" key="3">
    <source>
        <dbReference type="Proteomes" id="UP001236569"/>
    </source>
</evidence>
<protein>
    <recommendedName>
        <fullName evidence="4">Transmembrane protein</fullName>
    </recommendedName>
</protein>
<feature type="transmembrane region" description="Helical" evidence="1">
    <location>
        <begin position="6"/>
        <end position="28"/>
    </location>
</feature>
<accession>A0ABT6YQI0</accession>
<reference evidence="2 3" key="1">
    <citation type="submission" date="2023-05" db="EMBL/GenBank/DDBJ databases">
        <title>Novel species of genus Flectobacillus isolated from stream in China.</title>
        <authorList>
            <person name="Lu H."/>
        </authorList>
    </citation>
    <scope>NUCLEOTIDE SEQUENCE [LARGE SCALE GENOMIC DNA]</scope>
    <source>
        <strain evidence="2 3">DC10W</strain>
    </source>
</reference>
<comment type="caution">
    <text evidence="2">The sequence shown here is derived from an EMBL/GenBank/DDBJ whole genome shotgun (WGS) entry which is preliminary data.</text>
</comment>
<name>A0ABT6YQI0_9BACT</name>
<dbReference type="RefSeq" id="WP_283370679.1">
    <property type="nucleotide sequence ID" value="NZ_JASHID010000011.1"/>
</dbReference>
<keyword evidence="1" id="KW-0472">Membrane</keyword>
<evidence type="ECO:0000313" key="2">
    <source>
        <dbReference type="EMBL" id="MDI9865719.1"/>
    </source>
</evidence>
<dbReference type="Proteomes" id="UP001236569">
    <property type="component" value="Unassembled WGS sequence"/>
</dbReference>
<organism evidence="2 3">
    <name type="scientific">Flectobacillus longus</name>
    <dbReference type="NCBI Taxonomy" id="2984207"/>
    <lineage>
        <taxon>Bacteria</taxon>
        <taxon>Pseudomonadati</taxon>
        <taxon>Bacteroidota</taxon>
        <taxon>Cytophagia</taxon>
        <taxon>Cytophagales</taxon>
        <taxon>Flectobacillaceae</taxon>
        <taxon>Flectobacillus</taxon>
    </lineage>
</organism>
<dbReference type="EMBL" id="JASHID010000011">
    <property type="protein sequence ID" value="MDI9865719.1"/>
    <property type="molecule type" value="Genomic_DNA"/>
</dbReference>
<proteinExistence type="predicted"/>
<evidence type="ECO:0008006" key="4">
    <source>
        <dbReference type="Google" id="ProtNLM"/>
    </source>
</evidence>
<evidence type="ECO:0000256" key="1">
    <source>
        <dbReference type="SAM" id="Phobius"/>
    </source>
</evidence>
<gene>
    <name evidence="2" type="ORF">QM480_15350</name>
</gene>
<keyword evidence="3" id="KW-1185">Reference proteome</keyword>
<keyword evidence="1" id="KW-1133">Transmembrane helix</keyword>